<dbReference type="PANTHER" id="PTHR33447:SF2">
    <property type="entry name" value="GLUTATHIONE GAMMA-GLUTAMYLCYSTEINYLTRANSFERASE"/>
    <property type="match status" value="1"/>
</dbReference>
<feature type="transmembrane region" description="Helical" evidence="5">
    <location>
        <begin position="74"/>
        <end position="98"/>
    </location>
</feature>
<dbReference type="EMBL" id="UYJE01005098">
    <property type="protein sequence ID" value="VDI33878.1"/>
    <property type="molecule type" value="Genomic_DNA"/>
</dbReference>
<dbReference type="Gene3D" id="1.20.1250.20">
    <property type="entry name" value="MFS general substrate transporter like domains"/>
    <property type="match status" value="1"/>
</dbReference>
<dbReference type="InterPro" id="IPR036259">
    <property type="entry name" value="MFS_trans_sf"/>
</dbReference>
<keyword evidence="5" id="KW-1133">Transmembrane helix</keyword>
<evidence type="ECO:0000256" key="2">
    <source>
        <dbReference type="ARBA" id="ARBA00022539"/>
    </source>
</evidence>
<evidence type="ECO:0000313" key="8">
    <source>
        <dbReference type="Proteomes" id="UP000596742"/>
    </source>
</evidence>
<dbReference type="Proteomes" id="UP000596742">
    <property type="component" value="Unassembled WGS sequence"/>
</dbReference>
<feature type="transmembrane region" description="Helical" evidence="5">
    <location>
        <begin position="169"/>
        <end position="190"/>
    </location>
</feature>
<dbReference type="PANTHER" id="PTHR33447">
    <property type="entry name" value="GLUTATHIONE GAMMA-GLUTAMYLCYSTEINYLTRANSFERASE"/>
    <property type="match status" value="1"/>
</dbReference>
<keyword evidence="4" id="KW-0479">Metal-binding</keyword>
<dbReference type="GO" id="GO:0010273">
    <property type="term" value="P:detoxification of copper ion"/>
    <property type="evidence" value="ECO:0007669"/>
    <property type="project" value="TreeGrafter"/>
</dbReference>
<dbReference type="EC" id="2.3.2.15" evidence="1"/>
<name>A0A8B6EH68_MYTGA</name>
<keyword evidence="5" id="KW-0812">Transmembrane</keyword>
<dbReference type="InterPro" id="IPR040409">
    <property type="entry name" value="PCS-like"/>
</dbReference>
<sequence>MYHPRRKVIMHIKSQKKNRHEGEDDSPPYFDFSALHMRGLQALMVISGIVGLGIYVPFVAIIKTGKDLKLEKDRLLLLNIYLGLGFLIGVYAQGYIIIRDSKQCSICRRHLCQSCCIACGVLTFLLLLAKDFNSLALYAWGFGIFCGGYFFTLKMYAYELVKYKLMERAWGFICAAHFIPVLIGSPISWLSKTKDESEPVFYKRTLPDSCVSFSSREGKTIFEEALLSGHMECYFKLASQFRTQDEPAFCGLSTLVMVLNALEIDPGKVWKRPWRWYHESMLNCCVPIAVMEKEGITMDQFISMAENNCLETSLTYVDETASLKAFRAVIHNYTKQDESVITLSYSRSVLSQTGDGHFSPVGGYHPSRDLVLILDTARFKYPPYWVPVSLLFEAMQAKDNSTGKPRGYVILTKQSNR</sequence>
<dbReference type="SUPFAM" id="SSF103473">
    <property type="entry name" value="MFS general substrate transporter"/>
    <property type="match status" value="1"/>
</dbReference>
<comment type="caution">
    <text evidence="7">The sequence shown here is derived from an EMBL/GenBank/DDBJ whole genome shotgun (WGS) entry which is preliminary data.</text>
</comment>
<feature type="transmembrane region" description="Helical" evidence="5">
    <location>
        <begin position="110"/>
        <end position="129"/>
    </location>
</feature>
<dbReference type="GO" id="GO:0046938">
    <property type="term" value="P:phytochelatin biosynthetic process"/>
    <property type="evidence" value="ECO:0007669"/>
    <property type="project" value="InterPro"/>
</dbReference>
<feature type="transmembrane region" description="Helical" evidence="5">
    <location>
        <begin position="42"/>
        <end position="62"/>
    </location>
</feature>
<evidence type="ECO:0000259" key="6">
    <source>
        <dbReference type="PROSITE" id="PS51443"/>
    </source>
</evidence>
<dbReference type="PROSITE" id="PS51443">
    <property type="entry name" value="PCS"/>
    <property type="match status" value="1"/>
</dbReference>
<evidence type="ECO:0000313" key="7">
    <source>
        <dbReference type="EMBL" id="VDI33878.1"/>
    </source>
</evidence>
<protein>
    <recommendedName>
        <fullName evidence="1">glutathione gamma-glutamylcysteinyltransferase</fullName>
        <ecNumber evidence="1">2.3.2.15</ecNumber>
    </recommendedName>
</protein>
<evidence type="ECO:0000256" key="5">
    <source>
        <dbReference type="SAM" id="Phobius"/>
    </source>
</evidence>
<dbReference type="SUPFAM" id="SSF54001">
    <property type="entry name" value="Cysteine proteinases"/>
    <property type="match status" value="1"/>
</dbReference>
<dbReference type="Pfam" id="PF05023">
    <property type="entry name" value="Phytochelatin"/>
    <property type="match status" value="1"/>
</dbReference>
<evidence type="ECO:0000256" key="4">
    <source>
        <dbReference type="ARBA" id="ARBA00022723"/>
    </source>
</evidence>
<dbReference type="InterPro" id="IPR038765">
    <property type="entry name" value="Papain-like_cys_pep_sf"/>
</dbReference>
<keyword evidence="3 7" id="KW-0808">Transferase</keyword>
<keyword evidence="7" id="KW-0012">Acyltransferase</keyword>
<gene>
    <name evidence="7" type="ORF">MGAL_10B084883</name>
</gene>
<dbReference type="Gene3D" id="3.90.70.30">
    <property type="entry name" value="Phytochelatin synthase, N-terminal domain"/>
    <property type="match status" value="1"/>
</dbReference>
<organism evidence="7 8">
    <name type="scientific">Mytilus galloprovincialis</name>
    <name type="common">Mediterranean mussel</name>
    <dbReference type="NCBI Taxonomy" id="29158"/>
    <lineage>
        <taxon>Eukaryota</taxon>
        <taxon>Metazoa</taxon>
        <taxon>Spiralia</taxon>
        <taxon>Lophotrochozoa</taxon>
        <taxon>Mollusca</taxon>
        <taxon>Bivalvia</taxon>
        <taxon>Autobranchia</taxon>
        <taxon>Pteriomorphia</taxon>
        <taxon>Mytilida</taxon>
        <taxon>Mytiloidea</taxon>
        <taxon>Mytilidae</taxon>
        <taxon>Mytilinae</taxon>
        <taxon>Mytilus</taxon>
    </lineage>
</organism>
<evidence type="ECO:0000256" key="1">
    <source>
        <dbReference type="ARBA" id="ARBA00012468"/>
    </source>
</evidence>
<dbReference type="GO" id="GO:0098849">
    <property type="term" value="P:cellular detoxification of cadmium ion"/>
    <property type="evidence" value="ECO:0007669"/>
    <property type="project" value="TreeGrafter"/>
</dbReference>
<keyword evidence="2" id="KW-0104">Cadmium</keyword>
<dbReference type="InterPro" id="IPR038156">
    <property type="entry name" value="PCS_N_sf"/>
</dbReference>
<dbReference type="GO" id="GO:0046872">
    <property type="term" value="F:metal ion binding"/>
    <property type="evidence" value="ECO:0007669"/>
    <property type="project" value="UniProtKB-KW"/>
</dbReference>
<dbReference type="InterPro" id="IPR007719">
    <property type="entry name" value="PCS_N"/>
</dbReference>
<accession>A0A8B6EH68</accession>
<keyword evidence="5" id="KW-0472">Membrane</keyword>
<evidence type="ECO:0000256" key="3">
    <source>
        <dbReference type="ARBA" id="ARBA00022679"/>
    </source>
</evidence>
<dbReference type="AlphaFoldDB" id="A0A8B6EH68"/>
<feature type="domain" description="Peptidase C83" evidence="6">
    <location>
        <begin position="196"/>
        <end position="416"/>
    </location>
</feature>
<feature type="transmembrane region" description="Helical" evidence="5">
    <location>
        <begin position="135"/>
        <end position="157"/>
    </location>
</feature>
<dbReference type="OrthoDB" id="448954at2759"/>
<dbReference type="GO" id="GO:0016756">
    <property type="term" value="F:glutathione gamma-glutamylcysteinyltransferase activity"/>
    <property type="evidence" value="ECO:0007669"/>
    <property type="project" value="UniProtKB-EC"/>
</dbReference>
<keyword evidence="8" id="KW-1185">Reference proteome</keyword>
<dbReference type="FunFam" id="3.90.70.30:FF:000001">
    <property type="entry name" value="Glutathione gamma-glutamylcysteinyltransferase 1"/>
    <property type="match status" value="1"/>
</dbReference>
<proteinExistence type="predicted"/>
<reference evidence="7" key="1">
    <citation type="submission" date="2018-11" db="EMBL/GenBank/DDBJ databases">
        <authorList>
            <person name="Alioto T."/>
            <person name="Alioto T."/>
        </authorList>
    </citation>
    <scope>NUCLEOTIDE SEQUENCE</scope>
</reference>